<accession>A0AAV7V6J4</accession>
<proteinExistence type="predicted"/>
<reference evidence="1" key="1">
    <citation type="journal article" date="2022" name="bioRxiv">
        <title>Sequencing and chromosome-scale assembly of the giantPleurodeles waltlgenome.</title>
        <authorList>
            <person name="Brown T."/>
            <person name="Elewa A."/>
            <person name="Iarovenko S."/>
            <person name="Subramanian E."/>
            <person name="Araus A.J."/>
            <person name="Petzold A."/>
            <person name="Susuki M."/>
            <person name="Suzuki K.-i.T."/>
            <person name="Hayashi T."/>
            <person name="Toyoda A."/>
            <person name="Oliveira C."/>
            <person name="Osipova E."/>
            <person name="Leigh N.D."/>
            <person name="Simon A."/>
            <person name="Yun M.H."/>
        </authorList>
    </citation>
    <scope>NUCLEOTIDE SEQUENCE</scope>
    <source>
        <strain evidence="1">20211129_DDA</strain>
        <tissue evidence="1">Liver</tissue>
    </source>
</reference>
<comment type="caution">
    <text evidence="1">The sequence shown here is derived from an EMBL/GenBank/DDBJ whole genome shotgun (WGS) entry which is preliminary data.</text>
</comment>
<protein>
    <submittedName>
        <fullName evidence="1">Uncharacterized protein</fullName>
    </submittedName>
</protein>
<evidence type="ECO:0000313" key="1">
    <source>
        <dbReference type="EMBL" id="KAJ1196476.1"/>
    </source>
</evidence>
<gene>
    <name evidence="1" type="ORF">NDU88_000347</name>
</gene>
<keyword evidence="2" id="KW-1185">Reference proteome</keyword>
<dbReference type="AlphaFoldDB" id="A0AAV7V6J4"/>
<dbReference type="Proteomes" id="UP001066276">
    <property type="component" value="Chromosome 2_1"/>
</dbReference>
<organism evidence="1 2">
    <name type="scientific">Pleurodeles waltl</name>
    <name type="common">Iberian ribbed newt</name>
    <dbReference type="NCBI Taxonomy" id="8319"/>
    <lineage>
        <taxon>Eukaryota</taxon>
        <taxon>Metazoa</taxon>
        <taxon>Chordata</taxon>
        <taxon>Craniata</taxon>
        <taxon>Vertebrata</taxon>
        <taxon>Euteleostomi</taxon>
        <taxon>Amphibia</taxon>
        <taxon>Batrachia</taxon>
        <taxon>Caudata</taxon>
        <taxon>Salamandroidea</taxon>
        <taxon>Salamandridae</taxon>
        <taxon>Pleurodelinae</taxon>
        <taxon>Pleurodeles</taxon>
    </lineage>
</organism>
<name>A0AAV7V6J4_PLEWA</name>
<evidence type="ECO:0000313" key="2">
    <source>
        <dbReference type="Proteomes" id="UP001066276"/>
    </source>
</evidence>
<sequence>MRQSGTTRKLFLSNCPKKTSRIDVGRCTALAPSRSLSARLSKTVVRETRKRGRVRSKGAQLRGGFGDFALCLRVFATDRFVFLQRWVVCAPGARWLHSSHSRAVILARQAFCPIAWCGDSLSPLEAFFALLI</sequence>
<dbReference type="EMBL" id="JANPWB010000003">
    <property type="protein sequence ID" value="KAJ1196476.1"/>
    <property type="molecule type" value="Genomic_DNA"/>
</dbReference>